<sequence>MEERKIKFYSKQGNNLAMHAIPGHFATSHSHINYYIDVTSIGTRINEAKAAARAFQQKIPMTKAVDTIVCMDKTEVIGAFLAEELEKNGYRNYNMHETTYVVSPEINANNQMLFRDNNKMAIQGKHIVLMFATTSTGDTIRRALECIQYYGGIVEMVCSVFSTVDNVEGYEIDYLFDENDIPGYEAYPVHECPFCKKGHPIEAMVNGYGYSKL</sequence>
<proteinExistence type="predicted"/>
<dbReference type="InterPro" id="IPR029057">
    <property type="entry name" value="PRTase-like"/>
</dbReference>
<accession>A0A2G3E184</accession>
<evidence type="ECO:0000313" key="2">
    <source>
        <dbReference type="Proteomes" id="UP000224563"/>
    </source>
</evidence>
<comment type="caution">
    <text evidence="1">The sequence shown here is derived from an EMBL/GenBank/DDBJ whole genome shotgun (WGS) entry which is preliminary data.</text>
</comment>
<reference evidence="1 2" key="1">
    <citation type="submission" date="2017-10" db="EMBL/GenBank/DDBJ databases">
        <title>Resolving the taxonomy of Roseburia spp., Eubacterium rectale and Agathobacter spp. through phylogenomic analysis.</title>
        <authorList>
            <person name="Sheridan P.O."/>
            <person name="Walker A.W."/>
            <person name="Duncan S.H."/>
            <person name="Scott K.P."/>
            <person name="Toole P.W.O."/>
            <person name="Luis P."/>
            <person name="Flint H.J."/>
        </authorList>
    </citation>
    <scope>NUCLEOTIDE SEQUENCE [LARGE SCALE GENOMIC DNA]</scope>
    <source>
        <strain evidence="1 2">JK623</strain>
    </source>
</reference>
<keyword evidence="1" id="KW-0808">Transferase</keyword>
<organism evidence="1 2">
    <name type="scientific">Agathobacter ruminis</name>
    <dbReference type="NCBI Taxonomy" id="1712665"/>
    <lineage>
        <taxon>Bacteria</taxon>
        <taxon>Bacillati</taxon>
        <taxon>Bacillota</taxon>
        <taxon>Clostridia</taxon>
        <taxon>Lachnospirales</taxon>
        <taxon>Lachnospiraceae</taxon>
        <taxon>Agathobacter</taxon>
    </lineage>
</organism>
<dbReference type="InterPro" id="IPR000836">
    <property type="entry name" value="PRTase_dom"/>
</dbReference>
<dbReference type="RefSeq" id="WP_031543366.1">
    <property type="nucleotide sequence ID" value="NZ_JANSWH010000099.1"/>
</dbReference>
<name>A0A2G3E184_9FIRM</name>
<keyword evidence="2" id="KW-1185">Reference proteome</keyword>
<dbReference type="Proteomes" id="UP000224563">
    <property type="component" value="Unassembled WGS sequence"/>
</dbReference>
<keyword evidence="1" id="KW-0328">Glycosyltransferase</keyword>
<dbReference type="EMBL" id="PDYG01000087">
    <property type="protein sequence ID" value="PHU37046.1"/>
    <property type="molecule type" value="Genomic_DNA"/>
</dbReference>
<evidence type="ECO:0000313" key="1">
    <source>
        <dbReference type="EMBL" id="PHU37046.1"/>
    </source>
</evidence>
<gene>
    <name evidence="1" type="ORF">CSX02_10150</name>
</gene>
<reference evidence="1 2" key="2">
    <citation type="submission" date="2017-10" db="EMBL/GenBank/DDBJ databases">
        <authorList>
            <person name="Banno H."/>
            <person name="Chua N.-H."/>
        </authorList>
    </citation>
    <scope>NUCLEOTIDE SEQUENCE [LARGE SCALE GENOMIC DNA]</scope>
    <source>
        <strain evidence="1 2">JK623</strain>
    </source>
</reference>
<protein>
    <submittedName>
        <fullName evidence="1">Orotate phosphoribosyltransferase</fullName>
    </submittedName>
</protein>
<dbReference type="Gene3D" id="3.40.50.2020">
    <property type="match status" value="1"/>
</dbReference>
<dbReference type="CDD" id="cd06223">
    <property type="entry name" value="PRTases_typeI"/>
    <property type="match status" value="1"/>
</dbReference>
<dbReference type="SUPFAM" id="SSF53271">
    <property type="entry name" value="PRTase-like"/>
    <property type="match status" value="1"/>
</dbReference>
<dbReference type="AlphaFoldDB" id="A0A2G3E184"/>
<dbReference type="GO" id="GO:0016757">
    <property type="term" value="F:glycosyltransferase activity"/>
    <property type="evidence" value="ECO:0007669"/>
    <property type="project" value="UniProtKB-KW"/>
</dbReference>